<keyword evidence="3" id="KW-1185">Reference proteome</keyword>
<comment type="caution">
    <text evidence="2">The sequence shown here is derived from an EMBL/GenBank/DDBJ whole genome shotgun (WGS) entry which is preliminary data.</text>
</comment>
<keyword evidence="1" id="KW-1133">Transmembrane helix</keyword>
<dbReference type="RefSeq" id="WP_006672191.1">
    <property type="nucleotide sequence ID" value="NZ_AOMA01000067.1"/>
</dbReference>
<evidence type="ECO:0000313" key="2">
    <source>
        <dbReference type="EMBL" id="EMA41131.1"/>
    </source>
</evidence>
<accession>M0M609</accession>
<gene>
    <name evidence="2" type="ORF">C446_06225</name>
</gene>
<dbReference type="EMBL" id="AOMA01000067">
    <property type="protein sequence ID" value="EMA41131.1"/>
    <property type="molecule type" value="Genomic_DNA"/>
</dbReference>
<evidence type="ECO:0000313" key="3">
    <source>
        <dbReference type="Proteomes" id="UP000011607"/>
    </source>
</evidence>
<name>M0M609_9EURY</name>
<sequence>MTTETLSLTDDIRRAHGESPTHLWGAIASAAISMFLPIVGLIAAYSGFQVKKVMHRNWVGLVFAAVGAANVVLWLAMLALWQFGYIELAV</sequence>
<dbReference type="AlphaFoldDB" id="M0M609"/>
<proteinExistence type="predicted"/>
<dbReference type="Proteomes" id="UP000011607">
    <property type="component" value="Unassembled WGS sequence"/>
</dbReference>
<keyword evidence="1" id="KW-0812">Transmembrane</keyword>
<keyword evidence="1" id="KW-0472">Membrane</keyword>
<evidence type="ECO:0000256" key="1">
    <source>
        <dbReference type="SAM" id="Phobius"/>
    </source>
</evidence>
<dbReference type="eggNOG" id="arCOG11871">
    <property type="taxonomic scope" value="Archaea"/>
</dbReference>
<organism evidence="2 3">
    <name type="scientific">Halobiforma nitratireducens JCM 10879</name>
    <dbReference type="NCBI Taxonomy" id="1227454"/>
    <lineage>
        <taxon>Archaea</taxon>
        <taxon>Methanobacteriati</taxon>
        <taxon>Methanobacteriota</taxon>
        <taxon>Stenosarchaea group</taxon>
        <taxon>Halobacteria</taxon>
        <taxon>Halobacteriales</taxon>
        <taxon>Natrialbaceae</taxon>
        <taxon>Halobiforma</taxon>
    </lineage>
</organism>
<feature type="transmembrane region" description="Helical" evidence="1">
    <location>
        <begin position="23"/>
        <end position="46"/>
    </location>
</feature>
<reference evidence="2 3" key="1">
    <citation type="journal article" date="2014" name="PLoS Genet.">
        <title>Phylogenetically driven sequencing of extremely halophilic archaea reveals strategies for static and dynamic osmo-response.</title>
        <authorList>
            <person name="Becker E.A."/>
            <person name="Seitzer P.M."/>
            <person name="Tritt A."/>
            <person name="Larsen D."/>
            <person name="Krusor M."/>
            <person name="Yao A.I."/>
            <person name="Wu D."/>
            <person name="Madern D."/>
            <person name="Eisen J.A."/>
            <person name="Darling A.E."/>
            <person name="Facciotti M.T."/>
        </authorList>
    </citation>
    <scope>NUCLEOTIDE SEQUENCE [LARGE SCALE GENOMIC DNA]</scope>
    <source>
        <strain evidence="2 3">JCM 10879</strain>
    </source>
</reference>
<protein>
    <submittedName>
        <fullName evidence="2">Uncharacterized protein</fullName>
    </submittedName>
</protein>
<feature type="transmembrane region" description="Helical" evidence="1">
    <location>
        <begin position="58"/>
        <end position="81"/>
    </location>
</feature>
<dbReference type="OrthoDB" id="345989at2157"/>